<proteinExistence type="predicted"/>
<dbReference type="InterPro" id="IPR029753">
    <property type="entry name" value="D-isomer_DH_CS"/>
</dbReference>
<feature type="domain" description="D-isomer specific 2-hydroxyacid dehydrogenase NAD-binding" evidence="3">
    <location>
        <begin position="103"/>
        <end position="273"/>
    </location>
</feature>
<dbReference type="PANTHER" id="PTHR43333">
    <property type="entry name" value="2-HACID_DH_C DOMAIN-CONTAINING PROTEIN"/>
    <property type="match status" value="1"/>
</dbReference>
<keyword evidence="5" id="KW-1185">Reference proteome</keyword>
<gene>
    <name evidence="4" type="ORF">Q8A70_24470</name>
</gene>
<evidence type="ECO:0000256" key="1">
    <source>
        <dbReference type="ARBA" id="ARBA00023002"/>
    </source>
</evidence>
<evidence type="ECO:0000313" key="4">
    <source>
        <dbReference type="EMBL" id="MDQ7250867.1"/>
    </source>
</evidence>
<keyword evidence="1" id="KW-0560">Oxidoreductase</keyword>
<dbReference type="EMBL" id="JAUYVI010000008">
    <property type="protein sequence ID" value="MDQ7250867.1"/>
    <property type="molecule type" value="Genomic_DNA"/>
</dbReference>
<accession>A0ABU0YT26</accession>
<comment type="caution">
    <text evidence="4">The sequence shown here is derived from an EMBL/GenBank/DDBJ whole genome shotgun (WGS) entry which is preliminary data.</text>
</comment>
<dbReference type="PROSITE" id="PS00671">
    <property type="entry name" value="D_2_HYDROXYACID_DH_3"/>
    <property type="match status" value="1"/>
</dbReference>
<name>A0ABU0YT26_9PROT</name>
<dbReference type="Proteomes" id="UP001230156">
    <property type="component" value="Unassembled WGS sequence"/>
</dbReference>
<protein>
    <submittedName>
        <fullName evidence="4">Glyoxylate/hydroxypyruvate reductase A</fullName>
    </submittedName>
</protein>
<dbReference type="InterPro" id="IPR036291">
    <property type="entry name" value="NAD(P)-bd_dom_sf"/>
</dbReference>
<evidence type="ECO:0000256" key="2">
    <source>
        <dbReference type="ARBA" id="ARBA00023027"/>
    </source>
</evidence>
<reference evidence="5" key="1">
    <citation type="submission" date="2023-08" db="EMBL/GenBank/DDBJ databases">
        <title>Rhodospirillaceae gen. nov., a novel taxon isolated from the Yangtze River Yuezi River estuary sludge.</title>
        <authorList>
            <person name="Ruan L."/>
        </authorList>
    </citation>
    <scope>NUCLEOTIDE SEQUENCE [LARGE SCALE GENOMIC DNA]</scope>
    <source>
        <strain evidence="5">R-7</strain>
    </source>
</reference>
<evidence type="ECO:0000313" key="5">
    <source>
        <dbReference type="Proteomes" id="UP001230156"/>
    </source>
</evidence>
<dbReference type="RefSeq" id="WP_379960674.1">
    <property type="nucleotide sequence ID" value="NZ_JAUYVI010000008.1"/>
</dbReference>
<organism evidence="4 5">
    <name type="scientific">Dongia sedimenti</name>
    <dbReference type="NCBI Taxonomy" id="3064282"/>
    <lineage>
        <taxon>Bacteria</taxon>
        <taxon>Pseudomonadati</taxon>
        <taxon>Pseudomonadota</taxon>
        <taxon>Alphaproteobacteria</taxon>
        <taxon>Rhodospirillales</taxon>
        <taxon>Dongiaceae</taxon>
        <taxon>Dongia</taxon>
    </lineage>
</organism>
<sequence length="308" mass="33465">MTILYAADPEDAEGWIGSIRALDPQLTFATWPDWGDPDAIDFIIVGGRMPGDLSIFQNAKAIQSTWAGVNHLLKGKFPPGVPIARMVDQGLSANMVEYLVYWVLDALRQGRELRAAQREAKWLELPLRWARNFPVGILGLGTLGAATAAKLVELGFPVRGWSRTAKSVAGVESFHGADQLHDFLAPLKLLICLLPLTPETEGVLDAKLFAGLPEGAILVNAGRGGHTNEADLIAALDSGKLAYAVLDVFREEPLPLDHVFWRRKDIVITPHVASITRAGTGAADILENYRRALAGEPLLNPVDPQRGY</sequence>
<keyword evidence="2" id="KW-0520">NAD</keyword>
<dbReference type="InterPro" id="IPR006140">
    <property type="entry name" value="D-isomer_DH_NAD-bd"/>
</dbReference>
<dbReference type="CDD" id="cd12164">
    <property type="entry name" value="GDH_like_2"/>
    <property type="match status" value="1"/>
</dbReference>
<dbReference type="Pfam" id="PF02826">
    <property type="entry name" value="2-Hacid_dh_C"/>
    <property type="match status" value="1"/>
</dbReference>
<dbReference type="Gene3D" id="3.40.50.720">
    <property type="entry name" value="NAD(P)-binding Rossmann-like Domain"/>
    <property type="match status" value="2"/>
</dbReference>
<evidence type="ECO:0000259" key="3">
    <source>
        <dbReference type="Pfam" id="PF02826"/>
    </source>
</evidence>
<dbReference type="SUPFAM" id="SSF51735">
    <property type="entry name" value="NAD(P)-binding Rossmann-fold domains"/>
    <property type="match status" value="1"/>
</dbReference>
<dbReference type="PANTHER" id="PTHR43333:SF1">
    <property type="entry name" value="D-ISOMER SPECIFIC 2-HYDROXYACID DEHYDROGENASE NAD-BINDING DOMAIN-CONTAINING PROTEIN"/>
    <property type="match status" value="1"/>
</dbReference>